<dbReference type="InterPro" id="IPR010998">
    <property type="entry name" value="Integrase_recombinase_N"/>
</dbReference>
<evidence type="ECO:0000256" key="4">
    <source>
        <dbReference type="ARBA" id="ARBA00023125"/>
    </source>
</evidence>
<dbReference type="GO" id="GO:0015074">
    <property type="term" value="P:DNA integration"/>
    <property type="evidence" value="ECO:0007669"/>
    <property type="project" value="UniProtKB-KW"/>
</dbReference>
<dbReference type="SUPFAM" id="SSF56349">
    <property type="entry name" value="DNA breaking-rejoining enzymes"/>
    <property type="match status" value="1"/>
</dbReference>
<accession>A0A174JJ40</accession>
<dbReference type="InterPro" id="IPR044068">
    <property type="entry name" value="CB"/>
</dbReference>
<evidence type="ECO:0000256" key="5">
    <source>
        <dbReference type="ARBA" id="ARBA00023172"/>
    </source>
</evidence>
<dbReference type="Pfam" id="PF14657">
    <property type="entry name" value="Arm-DNA-bind_4"/>
    <property type="match status" value="1"/>
</dbReference>
<evidence type="ECO:0000256" key="6">
    <source>
        <dbReference type="PROSITE-ProRule" id="PRU01248"/>
    </source>
</evidence>
<comment type="similarity">
    <text evidence="2">Belongs to the 'phage' integrase family.</text>
</comment>
<dbReference type="Proteomes" id="UP000095594">
    <property type="component" value="Unassembled WGS sequence"/>
</dbReference>
<dbReference type="GO" id="GO:0003677">
    <property type="term" value="F:DNA binding"/>
    <property type="evidence" value="ECO:0007669"/>
    <property type="project" value="UniProtKB-UniRule"/>
</dbReference>
<feature type="domain" description="Tyr recombinase" evidence="7">
    <location>
        <begin position="173"/>
        <end position="385"/>
    </location>
</feature>
<dbReference type="PROSITE" id="PS51900">
    <property type="entry name" value="CB"/>
    <property type="match status" value="1"/>
</dbReference>
<sequence>MKGHIRSRKNSKGEDRFQYIFSQKAADGTRKQITKSGFLSYEEAAKALELAIKEIRSNPVNTNELTFNMIALDYLEGYIKPHKSSNTYTSFVYKYNKYIYPVIGEMKISDITTVTINSLLAAAKNLDPVKPLSSKSVKGIYSLINSIFNKAIKCNIVAFNPCTNADKIRVEKTLPRIFSAEDIALMLSSLNLSFHTDYLIYAIINILLHTGLRRGELLGLTWSDINFTEKTLSVRHQLTYNKGKVLLSNKLKSNSSYRVIPLSTELIDILAYLRKIYHKNRQALGNKYIKNNFNGKNYDFVFVHEDGKVLHPLWPWKQLKKLFLILGLNTDLTLHDFRHTFASNYIKNSNGDICNLTYILGHSSTSFTLDKYCHYITQNRRNTMLVSSKILTESIEAAKKVVTDIVLTISINTSYKKKLRI</sequence>
<feature type="domain" description="Core-binding (CB)" evidence="8">
    <location>
        <begin position="62"/>
        <end position="152"/>
    </location>
</feature>
<gene>
    <name evidence="9" type="primary">xerD_2</name>
    <name evidence="9" type="ORF">ERS852471_02746</name>
</gene>
<dbReference type="OrthoDB" id="9785687at2"/>
<evidence type="ECO:0000256" key="1">
    <source>
        <dbReference type="ARBA" id="ARBA00003283"/>
    </source>
</evidence>
<dbReference type="InterPro" id="IPR013762">
    <property type="entry name" value="Integrase-like_cat_sf"/>
</dbReference>
<evidence type="ECO:0000259" key="8">
    <source>
        <dbReference type="PROSITE" id="PS51900"/>
    </source>
</evidence>
<dbReference type="InterPro" id="IPR004107">
    <property type="entry name" value="Integrase_SAM-like_N"/>
</dbReference>
<dbReference type="InterPro" id="IPR050090">
    <property type="entry name" value="Tyrosine_recombinase_XerCD"/>
</dbReference>
<evidence type="ECO:0000313" key="10">
    <source>
        <dbReference type="Proteomes" id="UP000095594"/>
    </source>
</evidence>
<dbReference type="AlphaFoldDB" id="A0A174JJ40"/>
<comment type="function">
    <text evidence="1">Site-specific tyrosine recombinase, which acts by catalyzing the cutting and rejoining of the recombining DNA molecules.</text>
</comment>
<organism evidence="9 10">
    <name type="scientific">Clostridium disporicum</name>
    <dbReference type="NCBI Taxonomy" id="84024"/>
    <lineage>
        <taxon>Bacteria</taxon>
        <taxon>Bacillati</taxon>
        <taxon>Bacillota</taxon>
        <taxon>Clostridia</taxon>
        <taxon>Eubacteriales</taxon>
        <taxon>Clostridiaceae</taxon>
        <taxon>Clostridium</taxon>
    </lineage>
</organism>
<proteinExistence type="inferred from homology"/>
<dbReference type="RefSeq" id="WP_055267470.1">
    <property type="nucleotide sequence ID" value="NZ_CABIXQ010000021.1"/>
</dbReference>
<keyword evidence="5" id="KW-0233">DNA recombination</keyword>
<protein>
    <submittedName>
        <fullName evidence="9">Prophage LambdaBa04, site-specific recombinase, phage integrase family</fullName>
    </submittedName>
</protein>
<dbReference type="EMBL" id="CYZX01000021">
    <property type="protein sequence ID" value="CUO98206.1"/>
    <property type="molecule type" value="Genomic_DNA"/>
</dbReference>
<dbReference type="InterPro" id="IPR011010">
    <property type="entry name" value="DNA_brk_join_enz"/>
</dbReference>
<dbReference type="InterPro" id="IPR002104">
    <property type="entry name" value="Integrase_catalytic"/>
</dbReference>
<dbReference type="InterPro" id="IPR028259">
    <property type="entry name" value="AP2-like_int_N"/>
</dbReference>
<reference evidence="9 10" key="1">
    <citation type="submission" date="2015-09" db="EMBL/GenBank/DDBJ databases">
        <authorList>
            <consortium name="Pathogen Informatics"/>
        </authorList>
    </citation>
    <scope>NUCLEOTIDE SEQUENCE [LARGE SCALE GENOMIC DNA]</scope>
    <source>
        <strain evidence="9 10">2789STDY5834856</strain>
    </source>
</reference>
<keyword evidence="4 6" id="KW-0238">DNA-binding</keyword>
<dbReference type="Gene3D" id="1.10.443.10">
    <property type="entry name" value="Intergrase catalytic core"/>
    <property type="match status" value="1"/>
</dbReference>
<dbReference type="PROSITE" id="PS51898">
    <property type="entry name" value="TYR_RECOMBINASE"/>
    <property type="match status" value="1"/>
</dbReference>
<evidence type="ECO:0000313" key="9">
    <source>
        <dbReference type="EMBL" id="CUO98206.1"/>
    </source>
</evidence>
<dbReference type="Pfam" id="PF14659">
    <property type="entry name" value="Phage_int_SAM_3"/>
    <property type="match status" value="1"/>
</dbReference>
<dbReference type="GO" id="GO:0006310">
    <property type="term" value="P:DNA recombination"/>
    <property type="evidence" value="ECO:0007669"/>
    <property type="project" value="UniProtKB-KW"/>
</dbReference>
<evidence type="ECO:0000256" key="3">
    <source>
        <dbReference type="ARBA" id="ARBA00022908"/>
    </source>
</evidence>
<name>A0A174JJ40_9CLOT</name>
<dbReference type="PANTHER" id="PTHR30349">
    <property type="entry name" value="PHAGE INTEGRASE-RELATED"/>
    <property type="match status" value="1"/>
</dbReference>
<dbReference type="Gene3D" id="1.10.150.130">
    <property type="match status" value="1"/>
</dbReference>
<dbReference type="Pfam" id="PF00589">
    <property type="entry name" value="Phage_integrase"/>
    <property type="match status" value="1"/>
</dbReference>
<evidence type="ECO:0000256" key="2">
    <source>
        <dbReference type="ARBA" id="ARBA00008857"/>
    </source>
</evidence>
<evidence type="ECO:0000259" key="7">
    <source>
        <dbReference type="PROSITE" id="PS51898"/>
    </source>
</evidence>
<dbReference type="CDD" id="cd01189">
    <property type="entry name" value="INT_ICEBs1_C_like"/>
    <property type="match status" value="1"/>
</dbReference>
<keyword evidence="3" id="KW-0229">DNA integration</keyword>
<dbReference type="PANTHER" id="PTHR30349:SF64">
    <property type="entry name" value="PROPHAGE INTEGRASE INTD-RELATED"/>
    <property type="match status" value="1"/>
</dbReference>